<evidence type="ECO:0000313" key="2">
    <source>
        <dbReference type="EMBL" id="KAI8037596.1"/>
    </source>
</evidence>
<organism evidence="2 3">
    <name type="scientific">Drosophila gunungcola</name>
    <name type="common">fruit fly</name>
    <dbReference type="NCBI Taxonomy" id="103775"/>
    <lineage>
        <taxon>Eukaryota</taxon>
        <taxon>Metazoa</taxon>
        <taxon>Ecdysozoa</taxon>
        <taxon>Arthropoda</taxon>
        <taxon>Hexapoda</taxon>
        <taxon>Insecta</taxon>
        <taxon>Pterygota</taxon>
        <taxon>Neoptera</taxon>
        <taxon>Endopterygota</taxon>
        <taxon>Diptera</taxon>
        <taxon>Brachycera</taxon>
        <taxon>Muscomorpha</taxon>
        <taxon>Ephydroidea</taxon>
        <taxon>Drosophilidae</taxon>
        <taxon>Drosophila</taxon>
        <taxon>Sophophora</taxon>
    </lineage>
</organism>
<keyword evidence="3" id="KW-1185">Reference proteome</keyword>
<dbReference type="EMBL" id="JAMKOV010000012">
    <property type="protein sequence ID" value="KAI8037596.1"/>
    <property type="molecule type" value="Genomic_DNA"/>
</dbReference>
<gene>
    <name evidence="2" type="ORF">M5D96_009751</name>
</gene>
<evidence type="ECO:0000313" key="3">
    <source>
        <dbReference type="Proteomes" id="UP001059596"/>
    </source>
</evidence>
<feature type="region of interest" description="Disordered" evidence="1">
    <location>
        <begin position="50"/>
        <end position="76"/>
    </location>
</feature>
<evidence type="ECO:0000256" key="1">
    <source>
        <dbReference type="SAM" id="MobiDB-lite"/>
    </source>
</evidence>
<feature type="compositionally biased region" description="Basic and acidic residues" evidence="1">
    <location>
        <begin position="67"/>
        <end position="76"/>
    </location>
</feature>
<reference evidence="2" key="1">
    <citation type="journal article" date="2023" name="Genome Biol. Evol.">
        <title>Long-read-based Genome Assembly of Drosophila gunungcola Reveals Fewer Chemosensory Genes in Flower-breeding Species.</title>
        <authorList>
            <person name="Negi A."/>
            <person name="Liao B.Y."/>
            <person name="Yeh S.D."/>
        </authorList>
    </citation>
    <scope>NUCLEOTIDE SEQUENCE</scope>
    <source>
        <strain evidence="2">Sukarami</strain>
    </source>
</reference>
<comment type="caution">
    <text evidence="2">The sequence shown here is derived from an EMBL/GenBank/DDBJ whole genome shotgun (WGS) entry which is preliminary data.</text>
</comment>
<accession>A0A9Q0BMT1</accession>
<proteinExistence type="predicted"/>
<protein>
    <submittedName>
        <fullName evidence="2">Uncharacterized protein</fullName>
    </submittedName>
</protein>
<dbReference type="AlphaFoldDB" id="A0A9Q0BMT1"/>
<dbReference type="Proteomes" id="UP001059596">
    <property type="component" value="Unassembled WGS sequence"/>
</dbReference>
<name>A0A9Q0BMT1_9MUSC</name>
<sequence length="76" mass="8750">MTIKRSILGRWVSSLHPTLVITRRRKMKWLSLFLVFGILGLIGSLGTLTMAEPNPEPKGRPHTTRRPRNDNDSDRR</sequence>